<dbReference type="STRING" id="312017.W7XEI8"/>
<accession>W7XEI8</accession>
<gene>
    <name evidence="1" type="ORF">TTHERM_001549938</name>
</gene>
<organism evidence="1 2">
    <name type="scientific">Tetrahymena thermophila (strain SB210)</name>
    <dbReference type="NCBI Taxonomy" id="312017"/>
    <lineage>
        <taxon>Eukaryota</taxon>
        <taxon>Sar</taxon>
        <taxon>Alveolata</taxon>
        <taxon>Ciliophora</taxon>
        <taxon>Intramacronucleata</taxon>
        <taxon>Oligohymenophorea</taxon>
        <taxon>Hymenostomatida</taxon>
        <taxon>Tetrahymenina</taxon>
        <taxon>Tetrahymenidae</taxon>
        <taxon>Tetrahymena</taxon>
    </lineage>
</organism>
<dbReference type="RefSeq" id="XP_012651332.1">
    <property type="nucleotide sequence ID" value="XM_012795878.1"/>
</dbReference>
<proteinExistence type="predicted"/>
<dbReference type="PANTHER" id="PTHR13318">
    <property type="entry name" value="PARTNER OF PAIRED, ISOFORM B-RELATED"/>
    <property type="match status" value="1"/>
</dbReference>
<keyword evidence="2" id="KW-1185">Reference proteome</keyword>
<reference evidence="2" key="1">
    <citation type="journal article" date="2006" name="PLoS Biol.">
        <title>Macronuclear genome sequence of the ciliate Tetrahymena thermophila, a model eukaryote.</title>
        <authorList>
            <person name="Eisen J.A."/>
            <person name="Coyne R.S."/>
            <person name="Wu M."/>
            <person name="Wu D."/>
            <person name="Thiagarajan M."/>
            <person name="Wortman J.R."/>
            <person name="Badger J.H."/>
            <person name="Ren Q."/>
            <person name="Amedeo P."/>
            <person name="Jones K.M."/>
            <person name="Tallon L.J."/>
            <person name="Delcher A.L."/>
            <person name="Salzberg S.L."/>
            <person name="Silva J.C."/>
            <person name="Haas B.J."/>
            <person name="Majoros W.H."/>
            <person name="Farzad M."/>
            <person name="Carlton J.M."/>
            <person name="Smith R.K. Jr."/>
            <person name="Garg J."/>
            <person name="Pearlman R.E."/>
            <person name="Karrer K.M."/>
            <person name="Sun L."/>
            <person name="Manning G."/>
            <person name="Elde N.C."/>
            <person name="Turkewitz A.P."/>
            <person name="Asai D.J."/>
            <person name="Wilkes D.E."/>
            <person name="Wang Y."/>
            <person name="Cai H."/>
            <person name="Collins K."/>
            <person name="Stewart B.A."/>
            <person name="Lee S.R."/>
            <person name="Wilamowska K."/>
            <person name="Weinberg Z."/>
            <person name="Ruzzo W.L."/>
            <person name="Wloga D."/>
            <person name="Gaertig J."/>
            <person name="Frankel J."/>
            <person name="Tsao C.-C."/>
            <person name="Gorovsky M.A."/>
            <person name="Keeling P.J."/>
            <person name="Waller R.F."/>
            <person name="Patron N.J."/>
            <person name="Cherry J.M."/>
            <person name="Stover N.A."/>
            <person name="Krieger C.J."/>
            <person name="del Toro C."/>
            <person name="Ryder H.F."/>
            <person name="Williamson S.C."/>
            <person name="Barbeau R.A."/>
            <person name="Hamilton E.P."/>
            <person name="Orias E."/>
        </authorList>
    </citation>
    <scope>NUCLEOTIDE SEQUENCE [LARGE SCALE GENOMIC DNA]</scope>
    <source>
        <strain evidence="2">SB210</strain>
    </source>
</reference>
<dbReference type="InParanoid" id="W7XEI8"/>
<dbReference type="EMBL" id="GG662831">
    <property type="protein sequence ID" value="EWS76132.1"/>
    <property type="molecule type" value="Genomic_DNA"/>
</dbReference>
<dbReference type="PANTHER" id="PTHR13318:SF247">
    <property type="entry name" value="GH16156P"/>
    <property type="match status" value="1"/>
</dbReference>
<dbReference type="OrthoDB" id="2585512at2759"/>
<protein>
    <recommendedName>
        <fullName evidence="3">Kinase domain protein</fullName>
    </recommendedName>
</protein>
<dbReference type="GO" id="GO:0031146">
    <property type="term" value="P:SCF-dependent proteasomal ubiquitin-dependent protein catabolic process"/>
    <property type="evidence" value="ECO:0007669"/>
    <property type="project" value="TreeGrafter"/>
</dbReference>
<name>W7XEI8_TETTS</name>
<dbReference type="SUPFAM" id="SSF52047">
    <property type="entry name" value="RNI-like"/>
    <property type="match status" value="1"/>
</dbReference>
<evidence type="ECO:0000313" key="1">
    <source>
        <dbReference type="EMBL" id="EWS76132.1"/>
    </source>
</evidence>
<dbReference type="InterPro" id="IPR032675">
    <property type="entry name" value="LRR_dom_sf"/>
</dbReference>
<dbReference type="GO" id="GO:0019005">
    <property type="term" value="C:SCF ubiquitin ligase complex"/>
    <property type="evidence" value="ECO:0007669"/>
    <property type="project" value="TreeGrafter"/>
</dbReference>
<dbReference type="KEGG" id="tet:TTHERM_001549938"/>
<dbReference type="AlphaFoldDB" id="W7XEI8"/>
<evidence type="ECO:0008006" key="3">
    <source>
        <dbReference type="Google" id="ProtNLM"/>
    </source>
</evidence>
<dbReference type="Proteomes" id="UP000009168">
    <property type="component" value="Unassembled WGS sequence"/>
</dbReference>
<dbReference type="GeneID" id="24442446"/>
<sequence>MNTSEKSSVLQENEIYGLTKLMEPNLSLEQIKYLNLDFQQTTQDKFPMIASQIENCSNLKYLILDFSHEYGQIYVSRKQLSILGASITKCKQISLLQMDFTLQKIEENGVLFIASIIKGCKNLQILNLFGFGSTLRDEGLSRIATALPKCQKITKLAISFICDEISDEGLQNLGSALVNCQRLQELSLEICDNCFRDDGLSKLGLNLAKSVNLQVLKINTHDRNPTYIKPTSKGYYDLCAHLSNLNNLKEFFLGFCWEINGACLPQVGLALKTCKNLIKLFLLVRFEVSDKDTEEFAFHIQNYRNLIQFDILINLHEKTKKKLQRKIFKMPRIVCFSIEDEDFVDLIVEDNLRYLAIHRLEKQIIRIKQFDCPKFNDSNDQSNK</sequence>
<evidence type="ECO:0000313" key="2">
    <source>
        <dbReference type="Proteomes" id="UP000009168"/>
    </source>
</evidence>
<dbReference type="Gene3D" id="3.80.10.10">
    <property type="entry name" value="Ribonuclease Inhibitor"/>
    <property type="match status" value="2"/>
</dbReference>